<dbReference type="AlphaFoldDB" id="A0A6J3BY75"/>
<dbReference type="RefSeq" id="XP_031764605.2">
    <property type="nucleotide sequence ID" value="XM_031908745.2"/>
</dbReference>
<protein>
    <submittedName>
        <fullName evidence="2">Uncharacterized protein LOC113516211</fullName>
    </submittedName>
</protein>
<dbReference type="Proteomes" id="UP001652740">
    <property type="component" value="Unplaced"/>
</dbReference>
<gene>
    <name evidence="2" type="primary">LOC113516211</name>
</gene>
<dbReference type="InParanoid" id="A0A6J3BY75"/>
<reference evidence="2" key="1">
    <citation type="submission" date="2025-08" db="UniProtKB">
        <authorList>
            <consortium name="RefSeq"/>
        </authorList>
    </citation>
    <scope>IDENTIFICATION</scope>
    <source>
        <tissue evidence="2">Whole larvae</tissue>
    </source>
</reference>
<organism evidence="1 2">
    <name type="scientific">Galleria mellonella</name>
    <name type="common">Greater wax moth</name>
    <dbReference type="NCBI Taxonomy" id="7137"/>
    <lineage>
        <taxon>Eukaryota</taxon>
        <taxon>Metazoa</taxon>
        <taxon>Ecdysozoa</taxon>
        <taxon>Arthropoda</taxon>
        <taxon>Hexapoda</taxon>
        <taxon>Insecta</taxon>
        <taxon>Pterygota</taxon>
        <taxon>Neoptera</taxon>
        <taxon>Endopterygota</taxon>
        <taxon>Lepidoptera</taxon>
        <taxon>Glossata</taxon>
        <taxon>Ditrysia</taxon>
        <taxon>Pyraloidea</taxon>
        <taxon>Pyralidae</taxon>
        <taxon>Galleriinae</taxon>
        <taxon>Galleria</taxon>
    </lineage>
</organism>
<dbReference type="KEGG" id="gmw:113516211"/>
<sequence length="343" mass="38374">MQNIESSWRKDGDWKARYSKLYSSRHIFTPKEEEPRRISFMSNDSSPYSSLLMKARGNQQESLCNSEVSSPRYLTSLLSQRSEVYNSCTDTHAMQPDNLGGNETMLLEMVRARSRELQEEAQDQTLELPRDDISDDQSSEACVHGLSIRMTERSISRSRVSRISTRRDMDIPSILAFTTTSAPAPINISTQLEIPAFKKISTSQTQEIPRWSIRRSVCPVCSQKWKDRSSITNVKYSGLKKNSSSVSSSVIAPARLRASITMGYVPHPALAAVDEDMGVTLGGLRNTGASWQLTRARRFRAPKRQLAPPETTALPTATAPLVRKDLDIRVSQFLTDEAVGLAN</sequence>
<evidence type="ECO:0000313" key="2">
    <source>
        <dbReference type="RefSeq" id="XP_031764605.2"/>
    </source>
</evidence>
<dbReference type="GeneID" id="113516211"/>
<proteinExistence type="predicted"/>
<accession>A0A6J3BY75</accession>
<name>A0A6J3BY75_GALME</name>
<keyword evidence="1" id="KW-1185">Reference proteome</keyword>
<evidence type="ECO:0000313" key="1">
    <source>
        <dbReference type="Proteomes" id="UP001652740"/>
    </source>
</evidence>